<reference evidence="9 10" key="1">
    <citation type="submission" date="2018-04" db="EMBL/GenBank/DDBJ databases">
        <title>Genomic Encyclopedia of Archaeal and Bacterial Type Strains, Phase II (KMG-II): from individual species to whole genera.</title>
        <authorList>
            <person name="Goeker M."/>
        </authorList>
    </citation>
    <scope>NUCLEOTIDE SEQUENCE [LARGE SCALE GENOMIC DNA]</scope>
    <source>
        <strain evidence="9 10">DSM 25521</strain>
    </source>
</reference>
<dbReference type="AlphaFoldDB" id="A0A2T4YXR8"/>
<dbReference type="Gene3D" id="3.30.1490.190">
    <property type="match status" value="1"/>
</dbReference>
<feature type="binding site" evidence="7">
    <location>
        <position position="157"/>
    </location>
    <ligand>
        <name>Zn(2+)</name>
        <dbReference type="ChEBI" id="CHEBI:29105"/>
    </ligand>
</feature>
<evidence type="ECO:0000256" key="7">
    <source>
        <dbReference type="PIRSR" id="PIRSR602481-1"/>
    </source>
</evidence>
<dbReference type="Proteomes" id="UP000241808">
    <property type="component" value="Unassembled WGS sequence"/>
</dbReference>
<keyword evidence="2" id="KW-0678">Repressor</keyword>
<keyword evidence="6" id="KW-0804">Transcription</keyword>
<accession>A0A2T4YXR8</accession>
<dbReference type="SUPFAM" id="SSF46785">
    <property type="entry name" value="Winged helix' DNA-binding domain"/>
    <property type="match status" value="1"/>
</dbReference>
<dbReference type="EMBL" id="PZZL01000010">
    <property type="protein sequence ID" value="PTM51349.1"/>
    <property type="molecule type" value="Genomic_DNA"/>
</dbReference>
<evidence type="ECO:0000256" key="1">
    <source>
        <dbReference type="ARBA" id="ARBA00007957"/>
    </source>
</evidence>
<comment type="cofactor">
    <cofactor evidence="8">
        <name>Mn(2+)</name>
        <dbReference type="ChEBI" id="CHEBI:29035"/>
    </cofactor>
    <cofactor evidence="8">
        <name>Fe(2+)</name>
        <dbReference type="ChEBI" id="CHEBI:29033"/>
    </cofactor>
    <text evidence="8">Binds 1 Mn(2+) or Fe(2+) ion per subunit.</text>
</comment>
<comment type="similarity">
    <text evidence="1">Belongs to the Fur family.</text>
</comment>
<name>A0A2T4YXR8_9HYPH</name>
<dbReference type="GO" id="GO:0000976">
    <property type="term" value="F:transcription cis-regulatory region binding"/>
    <property type="evidence" value="ECO:0007669"/>
    <property type="project" value="TreeGrafter"/>
</dbReference>
<protein>
    <submittedName>
        <fullName evidence="9">Fur family zinc uptake transcriptional regulator</fullName>
    </submittedName>
</protein>
<dbReference type="InterPro" id="IPR036390">
    <property type="entry name" value="WH_DNA-bd_sf"/>
</dbReference>
<dbReference type="GO" id="GO:1900376">
    <property type="term" value="P:regulation of secondary metabolite biosynthetic process"/>
    <property type="evidence" value="ECO:0007669"/>
    <property type="project" value="TreeGrafter"/>
</dbReference>
<dbReference type="GO" id="GO:0045892">
    <property type="term" value="P:negative regulation of DNA-templated transcription"/>
    <property type="evidence" value="ECO:0007669"/>
    <property type="project" value="TreeGrafter"/>
</dbReference>
<dbReference type="Pfam" id="PF01475">
    <property type="entry name" value="FUR"/>
    <property type="match status" value="1"/>
</dbReference>
<dbReference type="PANTHER" id="PTHR33202:SF6">
    <property type="entry name" value="ZINC UPTAKE REGULATION PROTEIN"/>
    <property type="match status" value="1"/>
</dbReference>
<keyword evidence="4" id="KW-0805">Transcription regulation</keyword>
<feature type="binding site" evidence="8">
    <location>
        <position position="107"/>
    </location>
    <ligand>
        <name>Fe cation</name>
        <dbReference type="ChEBI" id="CHEBI:24875"/>
    </ligand>
</feature>
<comment type="caution">
    <text evidence="9">The sequence shown here is derived from an EMBL/GenBank/DDBJ whole genome shotgun (WGS) entry which is preliminary data.</text>
</comment>
<dbReference type="GO" id="GO:0008270">
    <property type="term" value="F:zinc ion binding"/>
    <property type="evidence" value="ECO:0007669"/>
    <property type="project" value="TreeGrafter"/>
</dbReference>
<evidence type="ECO:0000256" key="6">
    <source>
        <dbReference type="ARBA" id="ARBA00023163"/>
    </source>
</evidence>
<gene>
    <name evidence="9" type="ORF">C8P69_11014</name>
</gene>
<comment type="cofactor">
    <cofactor evidence="7">
        <name>Zn(2+)</name>
        <dbReference type="ChEBI" id="CHEBI:29105"/>
    </cofactor>
    <text evidence="7">Binds 1 zinc ion per subunit.</text>
</comment>
<evidence type="ECO:0000313" key="9">
    <source>
        <dbReference type="EMBL" id="PTM51349.1"/>
    </source>
</evidence>
<keyword evidence="7" id="KW-0479">Metal-binding</keyword>
<evidence type="ECO:0000256" key="8">
    <source>
        <dbReference type="PIRSR" id="PIRSR602481-2"/>
    </source>
</evidence>
<feature type="binding site" evidence="7">
    <location>
        <position position="117"/>
    </location>
    <ligand>
        <name>Zn(2+)</name>
        <dbReference type="ChEBI" id="CHEBI:29105"/>
    </ligand>
</feature>
<dbReference type="InterPro" id="IPR002481">
    <property type="entry name" value="FUR"/>
</dbReference>
<evidence type="ECO:0000256" key="5">
    <source>
        <dbReference type="ARBA" id="ARBA00023125"/>
    </source>
</evidence>
<evidence type="ECO:0000256" key="2">
    <source>
        <dbReference type="ARBA" id="ARBA00022491"/>
    </source>
</evidence>
<evidence type="ECO:0000256" key="3">
    <source>
        <dbReference type="ARBA" id="ARBA00022833"/>
    </source>
</evidence>
<dbReference type="GO" id="GO:0005829">
    <property type="term" value="C:cytosol"/>
    <property type="evidence" value="ECO:0007669"/>
    <property type="project" value="TreeGrafter"/>
</dbReference>
<feature type="binding site" evidence="7">
    <location>
        <position position="120"/>
    </location>
    <ligand>
        <name>Zn(2+)</name>
        <dbReference type="ChEBI" id="CHEBI:29105"/>
    </ligand>
</feature>
<evidence type="ECO:0000256" key="4">
    <source>
        <dbReference type="ARBA" id="ARBA00023015"/>
    </source>
</evidence>
<sequence length="166" mass="17990">MLRTRHHDHDHACEHGHPPVDVLKVAEARCAERKLKLTPIRREVLSHLAASPAPMGAYDLIEKMHHSSGRRPAPISVYRVLDFLLEAGLAHRIESRNAYVACAHRHDGPDLVVFMICDACGCVSEASGAPVEKDLAAIAGAAGFTAASRVVEMFGRCAHCGPTEKT</sequence>
<dbReference type="Gene3D" id="1.10.10.10">
    <property type="entry name" value="Winged helix-like DNA-binding domain superfamily/Winged helix DNA-binding domain"/>
    <property type="match status" value="1"/>
</dbReference>
<organism evidence="9 10">
    <name type="scientific">Phreatobacter oligotrophus</name>
    <dbReference type="NCBI Taxonomy" id="1122261"/>
    <lineage>
        <taxon>Bacteria</taxon>
        <taxon>Pseudomonadati</taxon>
        <taxon>Pseudomonadota</taxon>
        <taxon>Alphaproteobacteria</taxon>
        <taxon>Hyphomicrobiales</taxon>
        <taxon>Phreatobacteraceae</taxon>
        <taxon>Phreatobacter</taxon>
    </lineage>
</organism>
<dbReference type="PANTHER" id="PTHR33202">
    <property type="entry name" value="ZINC UPTAKE REGULATION PROTEIN"/>
    <property type="match status" value="1"/>
</dbReference>
<keyword evidence="10" id="KW-1185">Reference proteome</keyword>
<keyword evidence="5" id="KW-0238">DNA-binding</keyword>
<feature type="binding site" evidence="8">
    <location>
        <position position="132"/>
    </location>
    <ligand>
        <name>Fe cation</name>
        <dbReference type="ChEBI" id="CHEBI:24875"/>
    </ligand>
</feature>
<evidence type="ECO:0000313" key="10">
    <source>
        <dbReference type="Proteomes" id="UP000241808"/>
    </source>
</evidence>
<proteinExistence type="inferred from homology"/>
<keyword evidence="3 7" id="KW-0862">Zinc</keyword>
<feature type="binding site" evidence="7">
    <location>
        <position position="160"/>
    </location>
    <ligand>
        <name>Zn(2+)</name>
        <dbReference type="ChEBI" id="CHEBI:29105"/>
    </ligand>
</feature>
<dbReference type="GO" id="GO:0003700">
    <property type="term" value="F:DNA-binding transcription factor activity"/>
    <property type="evidence" value="ECO:0007669"/>
    <property type="project" value="InterPro"/>
</dbReference>
<dbReference type="InterPro" id="IPR036388">
    <property type="entry name" value="WH-like_DNA-bd_sf"/>
</dbReference>
<keyword evidence="8" id="KW-0408">Iron</keyword>
<dbReference type="InterPro" id="IPR043135">
    <property type="entry name" value="Fur_C"/>
</dbReference>